<feature type="chain" id="PRO_5037823996" description="DUF5723 domain-containing protein" evidence="1">
    <location>
        <begin position="21"/>
        <end position="459"/>
    </location>
</feature>
<feature type="signal peptide" evidence="1">
    <location>
        <begin position="1"/>
        <end position="20"/>
    </location>
</feature>
<gene>
    <name evidence="3" type="ORF">GCM10011416_02980</name>
</gene>
<evidence type="ECO:0000256" key="1">
    <source>
        <dbReference type="SAM" id="SignalP"/>
    </source>
</evidence>
<sequence>MTLKKFAALVICLISLNVQSQSDKLLYGFADLPQTLLLNPGAETNLRYHLGVPFLSRLSFGAGATQGTLSNLFLKDGIPFVDKLNTLTNALRSTDYLNVNANIEVFNFGYRLNDRSYLSMGFYEELDVTGYFPKDVMQFFLKGTTPYLNHAFDLSQIRAEGDVLGVLHVGISSKINEKLNIGARLKLYSGAMNVFSKGNSGTFTTREAGSNIYQHQLENVNVEVHTSGFYDKTGRSSVSSSDVFSNSFFGENRGVGFDLGFTYHFSAQTQITGSVLDIGYINYVKNVKNTYVKGDYSFDGVNILNSISNPIDYWENLKNEFNTGVVQENNDEIYTAWRPAKWNASISYSFGNKVIQDCFVTNLKGYYDTTVGAQMYVVSRPLQNLVSMTAFYEKKIGDNFQTKVTYTIDDLSLSNIGVAVSATFGKFQWYGMIDNIFEISKIENSRVVSFQTGINLIIE</sequence>
<evidence type="ECO:0000259" key="2">
    <source>
        <dbReference type="Pfam" id="PF18990"/>
    </source>
</evidence>
<organism evidence="3 4">
    <name type="scientific">Polaribacter pacificus</name>
    <dbReference type="NCBI Taxonomy" id="1775173"/>
    <lineage>
        <taxon>Bacteria</taxon>
        <taxon>Pseudomonadati</taxon>
        <taxon>Bacteroidota</taxon>
        <taxon>Flavobacteriia</taxon>
        <taxon>Flavobacteriales</taxon>
        <taxon>Flavobacteriaceae</taxon>
    </lineage>
</organism>
<dbReference type="Pfam" id="PF18990">
    <property type="entry name" value="DUF5723"/>
    <property type="match status" value="1"/>
</dbReference>
<reference evidence="3" key="1">
    <citation type="journal article" date="2014" name="Int. J. Syst. Evol. Microbiol.">
        <title>Complete genome sequence of Corynebacterium casei LMG S-19264T (=DSM 44701T), isolated from a smear-ripened cheese.</title>
        <authorList>
            <consortium name="US DOE Joint Genome Institute (JGI-PGF)"/>
            <person name="Walter F."/>
            <person name="Albersmeier A."/>
            <person name="Kalinowski J."/>
            <person name="Ruckert C."/>
        </authorList>
    </citation>
    <scope>NUCLEOTIDE SEQUENCE</scope>
    <source>
        <strain evidence="3">CGMCC 1.15763</strain>
    </source>
</reference>
<feature type="domain" description="DUF5723" evidence="2">
    <location>
        <begin position="40"/>
        <end position="434"/>
    </location>
</feature>
<accession>A0A917HTW5</accession>
<dbReference type="Proteomes" id="UP000633278">
    <property type="component" value="Unassembled WGS sequence"/>
</dbReference>
<name>A0A917HTW5_9FLAO</name>
<proteinExistence type="predicted"/>
<comment type="caution">
    <text evidence="3">The sequence shown here is derived from an EMBL/GenBank/DDBJ whole genome shotgun (WGS) entry which is preliminary data.</text>
</comment>
<protein>
    <recommendedName>
        <fullName evidence="2">DUF5723 domain-containing protein</fullName>
    </recommendedName>
</protein>
<dbReference type="EMBL" id="BMJW01000001">
    <property type="protein sequence ID" value="GGG89856.1"/>
    <property type="molecule type" value="Genomic_DNA"/>
</dbReference>
<dbReference type="InterPro" id="IPR043781">
    <property type="entry name" value="DUF5723"/>
</dbReference>
<keyword evidence="1" id="KW-0732">Signal</keyword>
<keyword evidence="4" id="KW-1185">Reference proteome</keyword>
<dbReference type="RefSeq" id="WP_188597501.1">
    <property type="nucleotide sequence ID" value="NZ_BMJW01000001.1"/>
</dbReference>
<dbReference type="AlphaFoldDB" id="A0A917HTW5"/>
<reference evidence="3" key="2">
    <citation type="submission" date="2020-09" db="EMBL/GenBank/DDBJ databases">
        <authorList>
            <person name="Sun Q."/>
            <person name="Zhou Y."/>
        </authorList>
    </citation>
    <scope>NUCLEOTIDE SEQUENCE</scope>
    <source>
        <strain evidence="3">CGMCC 1.15763</strain>
    </source>
</reference>
<evidence type="ECO:0000313" key="4">
    <source>
        <dbReference type="Proteomes" id="UP000633278"/>
    </source>
</evidence>
<evidence type="ECO:0000313" key="3">
    <source>
        <dbReference type="EMBL" id="GGG89856.1"/>
    </source>
</evidence>